<dbReference type="SMART" id="SM00354">
    <property type="entry name" value="HTH_LACI"/>
    <property type="match status" value="1"/>
</dbReference>
<dbReference type="InterPro" id="IPR046335">
    <property type="entry name" value="LacI/GalR-like_sensor"/>
</dbReference>
<dbReference type="Pfam" id="PF00356">
    <property type="entry name" value="LacI"/>
    <property type="match status" value="1"/>
</dbReference>
<dbReference type="Proteomes" id="UP001566476">
    <property type="component" value="Unassembled WGS sequence"/>
</dbReference>
<proteinExistence type="predicted"/>
<dbReference type="Pfam" id="PF14100">
    <property type="entry name" value="DUF6807"/>
    <property type="match status" value="1"/>
</dbReference>
<dbReference type="PROSITE" id="PS00356">
    <property type="entry name" value="HTH_LACI_1"/>
    <property type="match status" value="1"/>
</dbReference>
<organism evidence="5 6">
    <name type="scientific">Kineococcus mangrovi</name>
    <dbReference type="NCBI Taxonomy" id="1660183"/>
    <lineage>
        <taxon>Bacteria</taxon>
        <taxon>Bacillati</taxon>
        <taxon>Actinomycetota</taxon>
        <taxon>Actinomycetes</taxon>
        <taxon>Kineosporiales</taxon>
        <taxon>Kineosporiaceae</taxon>
        <taxon>Kineococcus</taxon>
    </lineage>
</organism>
<dbReference type="SUPFAM" id="SSF53822">
    <property type="entry name" value="Periplasmic binding protein-like I"/>
    <property type="match status" value="1"/>
</dbReference>
<dbReference type="InterPro" id="IPR010982">
    <property type="entry name" value="Lambda_DNA-bd_dom_sf"/>
</dbReference>
<dbReference type="PANTHER" id="PTHR30146:SF109">
    <property type="entry name" value="HTH-TYPE TRANSCRIPTIONAL REGULATOR GALS"/>
    <property type="match status" value="1"/>
</dbReference>
<evidence type="ECO:0000256" key="1">
    <source>
        <dbReference type="ARBA" id="ARBA00023015"/>
    </source>
</evidence>
<dbReference type="SUPFAM" id="SSF47413">
    <property type="entry name" value="lambda repressor-like DNA-binding domains"/>
    <property type="match status" value="1"/>
</dbReference>
<keyword evidence="6" id="KW-1185">Reference proteome</keyword>
<dbReference type="Pfam" id="PF13377">
    <property type="entry name" value="Peripla_BP_3"/>
    <property type="match status" value="1"/>
</dbReference>
<evidence type="ECO:0000313" key="6">
    <source>
        <dbReference type="Proteomes" id="UP001566476"/>
    </source>
</evidence>
<comment type="caution">
    <text evidence="5">The sequence shown here is derived from an EMBL/GenBank/DDBJ whole genome shotgun (WGS) entry which is preliminary data.</text>
</comment>
<dbReference type="InterPro" id="IPR028082">
    <property type="entry name" value="Peripla_BP_I"/>
</dbReference>
<dbReference type="CDD" id="cd01392">
    <property type="entry name" value="HTH_LacI"/>
    <property type="match status" value="1"/>
</dbReference>
<feature type="domain" description="HTH lacI-type" evidence="4">
    <location>
        <begin position="13"/>
        <end position="67"/>
    </location>
</feature>
<dbReference type="EMBL" id="JBGGTQ010000003">
    <property type="protein sequence ID" value="MEZ0492022.1"/>
    <property type="molecule type" value="Genomic_DNA"/>
</dbReference>
<dbReference type="PANTHER" id="PTHR30146">
    <property type="entry name" value="LACI-RELATED TRANSCRIPTIONAL REPRESSOR"/>
    <property type="match status" value="1"/>
</dbReference>
<sequence>MPRVTRRSAAAGATISEVAAAAGVSQATVSRVMNGRVTVAPDIADRVRAAALALRYRPSTSARSLSLGRTGTVALVVPDLANPVFQRVMRGAVDAAEAADHRVLVAETAGRTRRELDIVREARSRCDALVLVSPTVSDAQLHQVLGEMAPAVLVNRVLPGSPAPSVVVDHGHGLNALVEHLAGLGHRHLVHLAGPETAAATPERARTLQEAARRWDGLRVTTLPAGTGLDDGYAVADQVLETGATAVVAFNDLVAFGVLARLNETGVAVPVDLSVAGFDGIELARFATPPLTTASVDQADLGRRAMRRLLDLVAGREDVVYSVDVLVPSLLVRASTGPVPPARREMRAVPSGAAASAPDDPARWVLEGSGAHLRAAGTVLARLADGSTTPKVHSPRPFVHPVHSLAGVPVSAAGSVVHRHQNGLSLALPDVDGTNHWGGRTYVADRGPVLLMDHGRQEIADLRLGEDATHPGARLETDVRWIDRDGELQLREDRSLTARVLPEEQAWLLDWRSRLVPRRDLTLTSPVARGRVGAGFGGIHWRLAHADETLLFTAQAEGEAAVMGSRTPWLAFARRHGRSWSSVLLAQDPGGPLVPWFARVVDYVGAGPALAWDAPVVLPADAPFDVTLLTVVVDRCLTPSSAEDLLRLARGSA</sequence>
<keyword evidence="3" id="KW-0804">Transcription</keyword>
<name>A0ABV4I020_9ACTN</name>
<keyword evidence="1" id="KW-0805">Transcription regulation</keyword>
<dbReference type="InterPro" id="IPR029475">
    <property type="entry name" value="DUF6807"/>
</dbReference>
<dbReference type="InterPro" id="IPR000843">
    <property type="entry name" value="HTH_LacI"/>
</dbReference>
<keyword evidence="2" id="KW-0238">DNA-binding</keyword>
<evidence type="ECO:0000256" key="3">
    <source>
        <dbReference type="ARBA" id="ARBA00023163"/>
    </source>
</evidence>
<evidence type="ECO:0000313" key="5">
    <source>
        <dbReference type="EMBL" id="MEZ0492022.1"/>
    </source>
</evidence>
<evidence type="ECO:0000259" key="4">
    <source>
        <dbReference type="PROSITE" id="PS50932"/>
    </source>
</evidence>
<reference evidence="5 6" key="1">
    <citation type="submission" date="2024-07" db="EMBL/GenBank/DDBJ databases">
        <authorList>
            <person name="Thanompreechachai J."/>
            <person name="Duangmal K."/>
        </authorList>
    </citation>
    <scope>NUCLEOTIDE SEQUENCE [LARGE SCALE GENOMIC DNA]</scope>
    <source>
        <strain evidence="5 6">TBRC 1896</strain>
    </source>
</reference>
<dbReference type="PROSITE" id="PS50932">
    <property type="entry name" value="HTH_LACI_2"/>
    <property type="match status" value="1"/>
</dbReference>
<gene>
    <name evidence="5" type="ORF">AB2L28_07205</name>
</gene>
<dbReference type="CDD" id="cd06267">
    <property type="entry name" value="PBP1_LacI_sugar_binding-like"/>
    <property type="match status" value="1"/>
</dbReference>
<accession>A0ABV4I020</accession>
<evidence type="ECO:0000256" key="2">
    <source>
        <dbReference type="ARBA" id="ARBA00023125"/>
    </source>
</evidence>
<dbReference type="Gene3D" id="3.40.50.2300">
    <property type="match status" value="2"/>
</dbReference>
<dbReference type="RefSeq" id="WP_370718073.1">
    <property type="nucleotide sequence ID" value="NZ_JBGGTQ010000003.1"/>
</dbReference>
<protein>
    <submittedName>
        <fullName evidence="5">DUF6807 family protein</fullName>
    </submittedName>
</protein>
<dbReference type="Gene3D" id="1.10.260.40">
    <property type="entry name" value="lambda repressor-like DNA-binding domains"/>
    <property type="match status" value="1"/>
</dbReference>